<evidence type="ECO:0000256" key="2">
    <source>
        <dbReference type="SAM" id="MobiDB-lite"/>
    </source>
</evidence>
<organism evidence="5 6">
    <name type="scientific">Favolaschia claudopus</name>
    <dbReference type="NCBI Taxonomy" id="2862362"/>
    <lineage>
        <taxon>Eukaryota</taxon>
        <taxon>Fungi</taxon>
        <taxon>Dikarya</taxon>
        <taxon>Basidiomycota</taxon>
        <taxon>Agaricomycotina</taxon>
        <taxon>Agaricomycetes</taxon>
        <taxon>Agaricomycetidae</taxon>
        <taxon>Agaricales</taxon>
        <taxon>Marasmiineae</taxon>
        <taxon>Mycenaceae</taxon>
        <taxon>Favolaschia</taxon>
    </lineage>
</organism>
<accession>A0AAW0ANU8</accession>
<sequence>MDGLERPRGLAKITSSPPHHLIFFASSHHVRFLPAFAALLLLSFSLSSPVKHRLRGDVRLAGTSILFVECLWLLRSSSPTFGWSLAQSFVLGLPRPSLAVEVLRTREPMTSANPHPDLTVYSSCTLVVPDSVVGHIVGRGGKGLHQSHDISGAQLRAYTDKASPLERRVSIRGTDQQIGEALIALGKRFMRKRIRCKKKGPSRLSGDPAPPPPGPVPVLPNASGEGCRPLKKRAHPVHPSQPPAPVPPPPAASAQPHPGAATQPRKSGVRFAPQESSYPASHSLPHNPATISIPTQVMASPIATPRPSSTPYAPSVAMSTAVPSPSPRSVAPSPMAIDAIRPERGRPPQTARRGGAVSASDTRIDSQGNLLFRGDPGF</sequence>
<feature type="compositionally biased region" description="Polar residues" evidence="2">
    <location>
        <begin position="359"/>
        <end position="369"/>
    </location>
</feature>
<dbReference type="EMBL" id="JAWWNJ010000128">
    <property type="protein sequence ID" value="KAK6987777.1"/>
    <property type="molecule type" value="Genomic_DNA"/>
</dbReference>
<evidence type="ECO:0000313" key="5">
    <source>
        <dbReference type="EMBL" id="KAK7014675.1"/>
    </source>
</evidence>
<dbReference type="PROSITE" id="PS50084">
    <property type="entry name" value="KH_TYPE_1"/>
    <property type="match status" value="1"/>
</dbReference>
<dbReference type="InterPro" id="IPR004088">
    <property type="entry name" value="KH_dom_type_1"/>
</dbReference>
<dbReference type="EMBL" id="JAWWNJ010000056">
    <property type="protein sequence ID" value="KAK7014675.1"/>
    <property type="molecule type" value="Genomic_DNA"/>
</dbReference>
<feature type="compositionally biased region" description="Low complexity" evidence="2">
    <location>
        <begin position="319"/>
        <end position="334"/>
    </location>
</feature>
<comment type="caution">
    <text evidence="5">The sequence shown here is derived from an EMBL/GenBank/DDBJ whole genome shotgun (WGS) entry which is preliminary data.</text>
</comment>
<evidence type="ECO:0000313" key="6">
    <source>
        <dbReference type="Proteomes" id="UP001362999"/>
    </source>
</evidence>
<feature type="region of interest" description="Disordered" evidence="2">
    <location>
        <begin position="198"/>
        <end position="378"/>
    </location>
</feature>
<dbReference type="Proteomes" id="UP001362999">
    <property type="component" value="Unassembled WGS sequence"/>
</dbReference>
<dbReference type="InterPro" id="IPR036612">
    <property type="entry name" value="KH_dom_type_1_sf"/>
</dbReference>
<dbReference type="AlphaFoldDB" id="A0AAW0ANU8"/>
<proteinExistence type="predicted"/>
<feature type="compositionally biased region" description="Pro residues" evidence="2">
    <location>
        <begin position="239"/>
        <end position="251"/>
    </location>
</feature>
<name>A0AAW0ANU8_9AGAR</name>
<keyword evidence="6" id="KW-1185">Reference proteome</keyword>
<evidence type="ECO:0000313" key="4">
    <source>
        <dbReference type="EMBL" id="KAK6987777.1"/>
    </source>
</evidence>
<dbReference type="Gene3D" id="3.30.1370.10">
    <property type="entry name" value="K Homology domain, type 1"/>
    <property type="match status" value="1"/>
</dbReference>
<gene>
    <name evidence="5" type="ORF">R3P38DRAFT_3205626</name>
    <name evidence="4" type="ORF">R3P38DRAFT_3229920</name>
</gene>
<evidence type="ECO:0000256" key="1">
    <source>
        <dbReference type="PROSITE-ProRule" id="PRU00117"/>
    </source>
</evidence>
<feature type="compositionally biased region" description="Low complexity" evidence="2">
    <location>
        <begin position="252"/>
        <end position="261"/>
    </location>
</feature>
<dbReference type="GO" id="GO:0003723">
    <property type="term" value="F:RNA binding"/>
    <property type="evidence" value="ECO:0007669"/>
    <property type="project" value="UniProtKB-UniRule"/>
</dbReference>
<reference evidence="5 6" key="1">
    <citation type="journal article" date="2024" name="J Genomics">
        <title>Draft genome sequencing and assembly of Favolaschia claudopus CIRM-BRFM 2984 isolated from oak limbs.</title>
        <authorList>
            <person name="Navarro D."/>
            <person name="Drula E."/>
            <person name="Chaduli D."/>
            <person name="Cazenave R."/>
            <person name="Ahrendt S."/>
            <person name="Wang J."/>
            <person name="Lipzen A."/>
            <person name="Daum C."/>
            <person name="Barry K."/>
            <person name="Grigoriev I.V."/>
            <person name="Favel A."/>
            <person name="Rosso M.N."/>
            <person name="Martin F."/>
        </authorList>
    </citation>
    <scope>NUCLEOTIDE SEQUENCE [LARGE SCALE GENOMIC DNA]</scope>
    <source>
        <strain evidence="5 6">CIRM-BRFM 2984</strain>
    </source>
</reference>
<protein>
    <recommendedName>
        <fullName evidence="3">K Homology domain-containing protein</fullName>
    </recommendedName>
</protein>
<keyword evidence="1" id="KW-0694">RNA-binding</keyword>
<evidence type="ECO:0000259" key="3">
    <source>
        <dbReference type="Pfam" id="PF00013"/>
    </source>
</evidence>
<dbReference type="SUPFAM" id="SSF54791">
    <property type="entry name" value="Eukaryotic type KH-domain (KH-domain type I)"/>
    <property type="match status" value="1"/>
</dbReference>
<dbReference type="Pfam" id="PF00013">
    <property type="entry name" value="KH_1"/>
    <property type="match status" value="1"/>
</dbReference>
<feature type="domain" description="K Homology" evidence="3">
    <location>
        <begin position="124"/>
        <end position="183"/>
    </location>
</feature>
<feature type="compositionally biased region" description="Pro residues" evidence="2">
    <location>
        <begin position="208"/>
        <end position="218"/>
    </location>
</feature>
<feature type="compositionally biased region" description="Polar residues" evidence="2">
    <location>
        <begin position="289"/>
        <end position="298"/>
    </location>
</feature>
<dbReference type="CDD" id="cd00105">
    <property type="entry name" value="KH-I"/>
    <property type="match status" value="1"/>
</dbReference>